<feature type="domain" description="C2H2-type" evidence="11">
    <location>
        <begin position="1112"/>
        <end position="1139"/>
    </location>
</feature>
<feature type="domain" description="C2H2-type" evidence="11">
    <location>
        <begin position="469"/>
        <end position="497"/>
    </location>
</feature>
<organism evidence="12 13">
    <name type="scientific">Pararge aegeria aegeria</name>
    <dbReference type="NCBI Taxonomy" id="348720"/>
    <lineage>
        <taxon>Eukaryota</taxon>
        <taxon>Metazoa</taxon>
        <taxon>Ecdysozoa</taxon>
        <taxon>Arthropoda</taxon>
        <taxon>Hexapoda</taxon>
        <taxon>Insecta</taxon>
        <taxon>Pterygota</taxon>
        <taxon>Neoptera</taxon>
        <taxon>Endopterygota</taxon>
        <taxon>Lepidoptera</taxon>
        <taxon>Glossata</taxon>
        <taxon>Ditrysia</taxon>
        <taxon>Papilionoidea</taxon>
        <taxon>Nymphalidae</taxon>
        <taxon>Satyrinae</taxon>
        <taxon>Satyrini</taxon>
        <taxon>Parargina</taxon>
        <taxon>Pararge</taxon>
    </lineage>
</organism>
<protein>
    <submittedName>
        <fullName evidence="12">Jg5981 protein</fullName>
    </submittedName>
</protein>
<feature type="domain" description="C2H2-type" evidence="11">
    <location>
        <begin position="1055"/>
        <end position="1083"/>
    </location>
</feature>
<dbReference type="Gene3D" id="3.30.160.60">
    <property type="entry name" value="Classic Zinc Finger"/>
    <property type="match status" value="14"/>
</dbReference>
<dbReference type="SMART" id="SM00355">
    <property type="entry name" value="ZnF_C2H2"/>
    <property type="match status" value="30"/>
</dbReference>
<feature type="domain" description="C2H2-type" evidence="11">
    <location>
        <begin position="769"/>
        <end position="796"/>
    </location>
</feature>
<sequence length="1332" mass="155925">MLNLDLLDLSRRPKVRILVFTELRKIASEQRSLLFSILDMDKTFKIRHTRCDLLHDRQRHIHLQRMRETLRLPTAGLATLSVRASKETPETAQVSALPVKNTRSPAKEAPGRETQYSGTHLRYMRQKVPLPVRTGAAPEKSPFRREDGHKYDEFTLTVAEDKTKTLTCKVCGKAFKNYVNFSQHYRRVHLEIRPKLRACNLCDVKVPNYMRAFHKEEKHGVPAPTCAACGKKFAFPFQVLRHQKFHHMGESKHRCDSCNLSFIDSYGFSRHMLKHKPDKPHKCDICGKCFRWKNNLKTHVLIHGNVRRHVCQVCQEAFVQWTSLQYHMAKKHPNVPTGGKKELGSIQRLRNHSTGTYHDNLLHGSWSLRESRRDHFTQLNFNKNQYMGRNIQKYYRGVDFIETVDGDGIKKFTCNVCNKAFKEKRLVSQHYNFVHLKKRPKARRCHLCNVKLAVSMYAFHMETHGIPAPSCGACEKKFAFPWQLVRHQKFFHLGESKFQCEFCDKLFLDSPSLKKHMAKHKPDRPFKCDECEKGFKLRKTLRTHVTMVHGKPCISNKTRLTAHFILSIPNLKYHHVVEIPTTRTKRFDSSFLIRNAKAWNALPSSVFPDTYNLGTFKSRVNRHLLGKLLAHRTLIGQALYEDFTKTVDGDGMKTFTCNVCDKTFKKRQLFAQHFKQVHLKQRPKLRGCHLCDVKVPTHMRAFHMEEHGLPAPFCAACGKKFAQKSQVLRHQKFYHMGESKYRCEPCDLSFIHNYALRRHMAKHKPDKPFKCNVCDKSFRWKKNLHTHVMIHGNVRPHVCKVCDEAFVQTSSLKYHMSKTVYDDYTETVDGDADGTKSLTCNSCSKIFRKYSYFAQHYRQVHLRQRPKLRSCNLCDVKVPDHMRAFHMDEKHGLPAPYCAACGKKFAFPFQVLRHQKFHHMGESEHRCELCKVACVNRSKLVEHKRTHEPDYRPFRCEICNKTFRWQKNLKTHMMIHTNSPVLYDDFTGTFDEAGGKTFTCNACGKVFGKRGNFSQHYRQVHLKQRPKLRGCRFCDVKVSPNLRAFHMEKHGLPAPSCGVCGKKFARPSEVLSHQRFYHMGEANYRCEPCDIGFMKNSGLQRHMAKHKSDKPFKCELCHKSYKWRNNLRTHIMVHTNVRPYVCQLLYKDFKETVAEDGQKAIQCNVCERVFKKRGNFAQHYRQVHLKQRPKLRGCHLCDTKVPDWMRAFHMEDKHGLPAPSCGACGKKFAFPWKVLRHQKFHHMGESQFRCELCDMSFISRWKLEDHQKKHKPNYRPFKCDVCEKSFRWPNNLKTHMNIHSNIRPHVCKHCGGAFSQHSSLNYHLKSVHPETV</sequence>
<feature type="domain" description="C2H2-type" evidence="11">
    <location>
        <begin position="1219"/>
        <end position="1247"/>
    </location>
</feature>
<feature type="domain" description="C2H2-type" evidence="11">
    <location>
        <begin position="1305"/>
        <end position="1332"/>
    </location>
</feature>
<dbReference type="GO" id="GO:0000981">
    <property type="term" value="F:DNA-binding transcription factor activity, RNA polymerase II-specific"/>
    <property type="evidence" value="ECO:0007669"/>
    <property type="project" value="TreeGrafter"/>
</dbReference>
<dbReference type="GO" id="GO:0008270">
    <property type="term" value="F:zinc ion binding"/>
    <property type="evidence" value="ECO:0007669"/>
    <property type="project" value="UniProtKB-KW"/>
</dbReference>
<feature type="domain" description="C2H2-type" evidence="11">
    <location>
        <begin position="712"/>
        <end position="740"/>
    </location>
</feature>
<dbReference type="Proteomes" id="UP000838756">
    <property type="component" value="Unassembled WGS sequence"/>
</dbReference>
<dbReference type="InterPro" id="IPR036236">
    <property type="entry name" value="Znf_C2H2_sf"/>
</dbReference>
<evidence type="ECO:0000256" key="5">
    <source>
        <dbReference type="ARBA" id="ARBA00022833"/>
    </source>
</evidence>
<dbReference type="FunFam" id="3.30.160.60:FF:000446">
    <property type="entry name" value="Zinc finger protein"/>
    <property type="match status" value="1"/>
</dbReference>
<feature type="domain" description="C2H2-type" evidence="11">
    <location>
        <begin position="224"/>
        <end position="252"/>
    </location>
</feature>
<dbReference type="PROSITE" id="PS50157">
    <property type="entry name" value="ZINC_FINGER_C2H2_2"/>
    <property type="match status" value="25"/>
</dbReference>
<evidence type="ECO:0000313" key="13">
    <source>
        <dbReference type="Proteomes" id="UP000838756"/>
    </source>
</evidence>
<evidence type="ECO:0000256" key="10">
    <source>
        <dbReference type="PROSITE-ProRule" id="PRU00042"/>
    </source>
</evidence>
<evidence type="ECO:0000259" key="11">
    <source>
        <dbReference type="PROSITE" id="PS50157"/>
    </source>
</evidence>
<keyword evidence="13" id="KW-1185">Reference proteome</keyword>
<feature type="domain" description="C2H2-type" evidence="11">
    <location>
        <begin position="1161"/>
        <end position="1189"/>
    </location>
</feature>
<feature type="domain" description="C2H2-type" evidence="11">
    <location>
        <begin position="253"/>
        <end position="280"/>
    </location>
</feature>
<feature type="domain" description="C2H2-type" evidence="11">
    <location>
        <begin position="412"/>
        <end position="440"/>
    </location>
</feature>
<feature type="domain" description="C2H2-type" evidence="11">
    <location>
        <begin position="741"/>
        <end position="768"/>
    </location>
</feature>
<proteinExistence type="predicted"/>
<comment type="subcellular location">
    <subcellularLocation>
        <location evidence="1">Nucleus</location>
    </subcellularLocation>
</comment>
<keyword evidence="9" id="KW-0539">Nucleus</keyword>
<evidence type="ECO:0000256" key="6">
    <source>
        <dbReference type="ARBA" id="ARBA00023015"/>
    </source>
</evidence>
<evidence type="ECO:0000256" key="4">
    <source>
        <dbReference type="ARBA" id="ARBA00022771"/>
    </source>
</evidence>
<dbReference type="InterPro" id="IPR050752">
    <property type="entry name" value="C2H2-ZF_domain"/>
</dbReference>
<feature type="domain" description="C2H2-type" evidence="11">
    <location>
        <begin position="526"/>
        <end position="549"/>
    </location>
</feature>
<evidence type="ECO:0000256" key="3">
    <source>
        <dbReference type="ARBA" id="ARBA00022737"/>
    </source>
</evidence>
<evidence type="ECO:0000256" key="1">
    <source>
        <dbReference type="ARBA" id="ARBA00004123"/>
    </source>
</evidence>
<keyword evidence="5" id="KW-0862">Zinc</keyword>
<feature type="domain" description="C2H2-type" evidence="11">
    <location>
        <begin position="1248"/>
        <end position="1275"/>
    </location>
</feature>
<feature type="domain" description="C2H2-type" evidence="11">
    <location>
        <begin position="1277"/>
        <end position="1304"/>
    </location>
</feature>
<keyword evidence="2" id="KW-0479">Metal-binding</keyword>
<dbReference type="GO" id="GO:0000978">
    <property type="term" value="F:RNA polymerase II cis-regulatory region sequence-specific DNA binding"/>
    <property type="evidence" value="ECO:0007669"/>
    <property type="project" value="TreeGrafter"/>
</dbReference>
<feature type="domain" description="C2H2-type" evidence="11">
    <location>
        <begin position="498"/>
        <end position="525"/>
    </location>
</feature>
<keyword evidence="7" id="KW-0238">DNA-binding</keyword>
<reference evidence="12" key="1">
    <citation type="submission" date="2022-03" db="EMBL/GenBank/DDBJ databases">
        <authorList>
            <person name="Lindestad O."/>
        </authorList>
    </citation>
    <scope>NUCLEOTIDE SEQUENCE</scope>
</reference>
<comment type="caution">
    <text evidence="12">The sequence shown here is derived from an EMBL/GenBank/DDBJ whole genome shotgun (WGS) entry which is preliminary data.</text>
</comment>
<dbReference type="PROSITE" id="PS00028">
    <property type="entry name" value="ZINC_FINGER_C2H2_1"/>
    <property type="match status" value="25"/>
</dbReference>
<dbReference type="FunFam" id="3.30.160.60:FF:000065">
    <property type="entry name" value="B-cell CLL/lymphoma 6, member B"/>
    <property type="match status" value="4"/>
</dbReference>
<gene>
    <name evidence="12" type="primary">jg5981</name>
    <name evidence="12" type="ORF">PAEG_LOCUS22199</name>
</gene>
<evidence type="ECO:0000256" key="9">
    <source>
        <dbReference type="ARBA" id="ARBA00023242"/>
    </source>
</evidence>
<evidence type="ECO:0000256" key="7">
    <source>
        <dbReference type="ARBA" id="ARBA00023125"/>
    </source>
</evidence>
<dbReference type="OrthoDB" id="6077919at2759"/>
<feature type="domain" description="C2H2-type" evidence="11">
    <location>
        <begin position="281"/>
        <end position="308"/>
    </location>
</feature>
<dbReference type="Pfam" id="PF00096">
    <property type="entry name" value="zf-C2H2"/>
    <property type="match status" value="10"/>
</dbReference>
<dbReference type="Pfam" id="PF12874">
    <property type="entry name" value="zf-met"/>
    <property type="match status" value="1"/>
</dbReference>
<keyword evidence="8" id="KW-0804">Transcription</keyword>
<feature type="domain" description="C2H2-type" evidence="11">
    <location>
        <begin position="896"/>
        <end position="924"/>
    </location>
</feature>
<keyword evidence="6" id="KW-0805">Transcription regulation</keyword>
<feature type="domain" description="C2H2-type" evidence="11">
    <location>
        <begin position="954"/>
        <end position="981"/>
    </location>
</feature>
<evidence type="ECO:0000256" key="8">
    <source>
        <dbReference type="ARBA" id="ARBA00023163"/>
    </source>
</evidence>
<name>A0A8S4S8V2_9NEOP</name>
<dbReference type="FunFam" id="3.30.160.60:FF:000634">
    <property type="entry name" value="Zinc finger X-chromosomal protein"/>
    <property type="match status" value="1"/>
</dbReference>
<feature type="domain" description="C2H2-type" evidence="11">
    <location>
        <begin position="998"/>
        <end position="1026"/>
    </location>
</feature>
<feature type="domain" description="C2H2-type" evidence="11">
    <location>
        <begin position="925"/>
        <end position="952"/>
    </location>
</feature>
<evidence type="ECO:0000313" key="12">
    <source>
        <dbReference type="EMBL" id="CAH2251296.1"/>
    </source>
</evidence>
<feature type="domain" description="C2H2-type" evidence="11">
    <location>
        <begin position="166"/>
        <end position="194"/>
    </location>
</feature>
<dbReference type="InterPro" id="IPR013087">
    <property type="entry name" value="Znf_C2H2_type"/>
</dbReference>
<keyword evidence="3" id="KW-0677">Repeat</keyword>
<dbReference type="EMBL" id="CAKXAJ010026023">
    <property type="protein sequence ID" value="CAH2251296.1"/>
    <property type="molecule type" value="Genomic_DNA"/>
</dbReference>
<dbReference type="SUPFAM" id="SSF57667">
    <property type="entry name" value="beta-beta-alpha zinc fingers"/>
    <property type="match status" value="16"/>
</dbReference>
<keyword evidence="4 10" id="KW-0863">Zinc-finger</keyword>
<dbReference type="PANTHER" id="PTHR24384:SF189">
    <property type="entry name" value="C2H2-TYPE DOMAIN-CONTAINING PROTEIN-RELATED"/>
    <property type="match status" value="1"/>
</dbReference>
<evidence type="ECO:0000256" key="2">
    <source>
        <dbReference type="ARBA" id="ARBA00022723"/>
    </source>
</evidence>
<feature type="domain" description="C2H2-type" evidence="11">
    <location>
        <begin position="655"/>
        <end position="683"/>
    </location>
</feature>
<dbReference type="GO" id="GO:0005634">
    <property type="term" value="C:nucleus"/>
    <property type="evidence" value="ECO:0007669"/>
    <property type="project" value="UniProtKB-SubCell"/>
</dbReference>
<dbReference type="PANTHER" id="PTHR24384">
    <property type="entry name" value="FINGER PUTATIVE TRANSCRIPTION FACTOR FAMILY-RELATED"/>
    <property type="match status" value="1"/>
</dbReference>
<feature type="domain" description="C2H2-type" evidence="11">
    <location>
        <begin position="1084"/>
        <end position="1111"/>
    </location>
</feature>
<accession>A0A8S4S8V2</accession>
<feature type="domain" description="C2H2-type" evidence="11">
    <location>
        <begin position="838"/>
        <end position="866"/>
    </location>
</feature>